<evidence type="ECO:0000256" key="1">
    <source>
        <dbReference type="ARBA" id="ARBA00004496"/>
    </source>
</evidence>
<reference evidence="10" key="1">
    <citation type="submission" date="2016-10" db="EMBL/GenBank/DDBJ databases">
        <authorList>
            <person name="Varghese N."/>
            <person name="Submissions S."/>
        </authorList>
    </citation>
    <scope>NUCLEOTIDE SEQUENCE [LARGE SCALE GENOMIC DNA]</scope>
    <source>
        <strain evidence="10">CGMCC 1.6854</strain>
    </source>
</reference>
<evidence type="ECO:0000313" key="10">
    <source>
        <dbReference type="Proteomes" id="UP000199544"/>
    </source>
</evidence>
<evidence type="ECO:0000256" key="3">
    <source>
        <dbReference type="ARBA" id="ARBA00022490"/>
    </source>
</evidence>
<keyword evidence="10" id="KW-1185">Reference proteome</keyword>
<keyword evidence="7" id="KW-0418">Kinase</keyword>
<feature type="domain" description="PTS EIIB type-4" evidence="8">
    <location>
        <begin position="1"/>
        <end position="155"/>
    </location>
</feature>
<keyword evidence="4" id="KW-0762">Sugar transport</keyword>
<keyword evidence="2" id="KW-0813">Transport</keyword>
<accession>A0A1H0BK91</accession>
<proteinExistence type="predicted"/>
<evidence type="ECO:0000313" key="9">
    <source>
        <dbReference type="EMBL" id="SDN46069.1"/>
    </source>
</evidence>
<organism evidence="9 10">
    <name type="scientific">Fictibacillus solisalsi</name>
    <dbReference type="NCBI Taxonomy" id="459525"/>
    <lineage>
        <taxon>Bacteria</taxon>
        <taxon>Bacillati</taxon>
        <taxon>Bacillota</taxon>
        <taxon>Bacilli</taxon>
        <taxon>Bacillales</taxon>
        <taxon>Fictibacillaceae</taxon>
        <taxon>Fictibacillus</taxon>
    </lineage>
</organism>
<keyword evidence="3" id="KW-0963">Cytoplasm</keyword>
<keyword evidence="5" id="KW-0808">Transferase</keyword>
<evidence type="ECO:0000256" key="7">
    <source>
        <dbReference type="ARBA" id="ARBA00022777"/>
    </source>
</evidence>
<dbReference type="InterPro" id="IPR036667">
    <property type="entry name" value="PTS_IIB_sorbose-sp_sf"/>
</dbReference>
<dbReference type="GO" id="GO:0016301">
    <property type="term" value="F:kinase activity"/>
    <property type="evidence" value="ECO:0007669"/>
    <property type="project" value="UniProtKB-KW"/>
</dbReference>
<dbReference type="SUPFAM" id="SSF52728">
    <property type="entry name" value="PTS IIb component"/>
    <property type="match status" value="1"/>
</dbReference>
<dbReference type="RefSeq" id="WP_090238551.1">
    <property type="nucleotide sequence ID" value="NZ_FNHW01000005.1"/>
</dbReference>
<dbReference type="STRING" id="459525.SAMN04488137_4532"/>
<dbReference type="Gene3D" id="3.40.35.10">
    <property type="entry name" value="Phosphotransferase system, sorbose subfamily IIB component"/>
    <property type="match status" value="1"/>
</dbReference>
<evidence type="ECO:0000256" key="6">
    <source>
        <dbReference type="ARBA" id="ARBA00022683"/>
    </source>
</evidence>
<dbReference type="EMBL" id="FNHW01000005">
    <property type="protein sequence ID" value="SDN46069.1"/>
    <property type="molecule type" value="Genomic_DNA"/>
</dbReference>
<name>A0A1H0BK91_9BACL</name>
<evidence type="ECO:0000256" key="2">
    <source>
        <dbReference type="ARBA" id="ARBA00022448"/>
    </source>
</evidence>
<dbReference type="GO" id="GO:0008982">
    <property type="term" value="F:protein-N(PI)-phosphohistidine-sugar phosphotransferase activity"/>
    <property type="evidence" value="ECO:0007669"/>
    <property type="project" value="InterPro"/>
</dbReference>
<evidence type="ECO:0000256" key="4">
    <source>
        <dbReference type="ARBA" id="ARBA00022597"/>
    </source>
</evidence>
<dbReference type="InterPro" id="IPR004720">
    <property type="entry name" value="PTS_IIB_sorbose-sp"/>
</dbReference>
<dbReference type="GO" id="GO:0009401">
    <property type="term" value="P:phosphoenolpyruvate-dependent sugar phosphotransferase system"/>
    <property type="evidence" value="ECO:0007669"/>
    <property type="project" value="UniProtKB-KW"/>
</dbReference>
<dbReference type="OrthoDB" id="9788818at2"/>
<keyword evidence="6" id="KW-0598">Phosphotransferase system</keyword>
<dbReference type="Proteomes" id="UP000199544">
    <property type="component" value="Unassembled WGS sequence"/>
</dbReference>
<gene>
    <name evidence="9" type="ORF">SAMN04488137_4532</name>
</gene>
<dbReference type="Pfam" id="PF03830">
    <property type="entry name" value="PTSIIB_sorb"/>
    <property type="match status" value="1"/>
</dbReference>
<dbReference type="CDD" id="cd00001">
    <property type="entry name" value="PTS_IIB_man"/>
    <property type="match status" value="1"/>
</dbReference>
<dbReference type="GO" id="GO:0005737">
    <property type="term" value="C:cytoplasm"/>
    <property type="evidence" value="ECO:0007669"/>
    <property type="project" value="UniProtKB-SubCell"/>
</dbReference>
<evidence type="ECO:0000256" key="5">
    <source>
        <dbReference type="ARBA" id="ARBA00022679"/>
    </source>
</evidence>
<comment type="subcellular location">
    <subcellularLocation>
        <location evidence="1">Cytoplasm</location>
    </subcellularLocation>
</comment>
<protein>
    <submittedName>
        <fullName evidence="9">PTS system, mannose-specific IIB component</fullName>
    </submittedName>
</protein>
<evidence type="ECO:0000259" key="8">
    <source>
        <dbReference type="PROSITE" id="PS51101"/>
    </source>
</evidence>
<sequence>MITLLRIDDRLVHGQVAYAWTGALGANVILVSSDVVVNDEFKKMTLSLATPSGVKLLCKSIDDSIDFLNSGDSAKAKIFVLVDNSLDALRLAKGIKGLKAINVGGMRMQQGKKMVTPAVAVDQGDITNFREIESLGVEVEIRQVPSEKKKRLQNQ</sequence>
<dbReference type="AlphaFoldDB" id="A0A1H0BK91"/>
<dbReference type="PROSITE" id="PS51101">
    <property type="entry name" value="PTS_EIIB_TYPE_4"/>
    <property type="match status" value="1"/>
</dbReference>